<reference evidence="3 4" key="1">
    <citation type="submission" date="2024-06" db="EMBL/GenBank/DDBJ databases">
        <title>The Natural Products Discovery Center: Release of the First 8490 Sequenced Strains for Exploring Actinobacteria Biosynthetic Diversity.</title>
        <authorList>
            <person name="Kalkreuter E."/>
            <person name="Kautsar S.A."/>
            <person name="Yang D."/>
            <person name="Bader C.D."/>
            <person name="Teijaro C.N."/>
            <person name="Fluegel L."/>
            <person name="Davis C.M."/>
            <person name="Simpson J.R."/>
            <person name="Lauterbach L."/>
            <person name="Steele A.D."/>
            <person name="Gui C."/>
            <person name="Meng S."/>
            <person name="Li G."/>
            <person name="Viehrig K."/>
            <person name="Ye F."/>
            <person name="Su P."/>
            <person name="Kiefer A.F."/>
            <person name="Nichols A."/>
            <person name="Cepeda A.J."/>
            <person name="Yan W."/>
            <person name="Fan B."/>
            <person name="Jiang Y."/>
            <person name="Adhikari A."/>
            <person name="Zheng C.-J."/>
            <person name="Schuster L."/>
            <person name="Cowan T.M."/>
            <person name="Smanski M.J."/>
            <person name="Chevrette M.G."/>
            <person name="De Carvalho L.P.S."/>
            <person name="Shen B."/>
        </authorList>
    </citation>
    <scope>NUCLEOTIDE SEQUENCE [LARGE SCALE GENOMIC DNA]</scope>
    <source>
        <strain evidence="3 4">NPDC050403</strain>
    </source>
</reference>
<gene>
    <name evidence="3" type="ORF">AB0I48_23215</name>
</gene>
<dbReference type="EMBL" id="JBFAKC010000010">
    <property type="protein sequence ID" value="MEV0710481.1"/>
    <property type="molecule type" value="Genomic_DNA"/>
</dbReference>
<keyword evidence="1 3" id="KW-0378">Hydrolase</keyword>
<dbReference type="RefSeq" id="WP_357786390.1">
    <property type="nucleotide sequence ID" value="NZ_JBFAKC010000010.1"/>
</dbReference>
<dbReference type="InterPro" id="IPR029058">
    <property type="entry name" value="AB_hydrolase_fold"/>
</dbReference>
<feature type="domain" description="Xaa-Pro dipeptidyl-peptidase C-terminal" evidence="2">
    <location>
        <begin position="347"/>
        <end position="592"/>
    </location>
</feature>
<dbReference type="SUPFAM" id="SSF49785">
    <property type="entry name" value="Galactose-binding domain-like"/>
    <property type="match status" value="1"/>
</dbReference>
<dbReference type="InterPro" id="IPR008979">
    <property type="entry name" value="Galactose-bd-like_sf"/>
</dbReference>
<accession>A0ABV3FYG9</accession>
<dbReference type="Pfam" id="PF02129">
    <property type="entry name" value="Peptidase_S15"/>
    <property type="match status" value="1"/>
</dbReference>
<keyword evidence="4" id="KW-1185">Reference proteome</keyword>
<dbReference type="SMART" id="SM00939">
    <property type="entry name" value="PepX_C"/>
    <property type="match status" value="1"/>
</dbReference>
<dbReference type="Pfam" id="PF08530">
    <property type="entry name" value="PepX_C"/>
    <property type="match status" value="1"/>
</dbReference>
<evidence type="ECO:0000313" key="4">
    <source>
        <dbReference type="Proteomes" id="UP001551695"/>
    </source>
</evidence>
<organism evidence="3 4">
    <name type="scientific">Nocardia aurea</name>
    <dbReference type="NCBI Taxonomy" id="2144174"/>
    <lineage>
        <taxon>Bacteria</taxon>
        <taxon>Bacillati</taxon>
        <taxon>Actinomycetota</taxon>
        <taxon>Actinomycetes</taxon>
        <taxon>Mycobacteriales</taxon>
        <taxon>Nocardiaceae</taxon>
        <taxon>Nocardia</taxon>
    </lineage>
</organism>
<dbReference type="Gene3D" id="2.60.120.260">
    <property type="entry name" value="Galactose-binding domain-like"/>
    <property type="match status" value="1"/>
</dbReference>
<proteinExistence type="predicted"/>
<evidence type="ECO:0000256" key="1">
    <source>
        <dbReference type="ARBA" id="ARBA00022801"/>
    </source>
</evidence>
<evidence type="ECO:0000259" key="2">
    <source>
        <dbReference type="SMART" id="SM00939"/>
    </source>
</evidence>
<comment type="caution">
    <text evidence="3">The sequence shown here is derived from an EMBL/GenBank/DDBJ whole genome shotgun (WGS) entry which is preliminary data.</text>
</comment>
<dbReference type="SUPFAM" id="SSF53474">
    <property type="entry name" value="alpha/beta-Hydrolases"/>
    <property type="match status" value="1"/>
</dbReference>
<dbReference type="InterPro" id="IPR013736">
    <property type="entry name" value="Xaa-Pro_dipept_C"/>
</dbReference>
<dbReference type="Gene3D" id="3.40.50.1820">
    <property type="entry name" value="alpha/beta hydrolase"/>
    <property type="match status" value="1"/>
</dbReference>
<evidence type="ECO:0000313" key="3">
    <source>
        <dbReference type="EMBL" id="MEV0710481.1"/>
    </source>
</evidence>
<sequence length="596" mass="64724">MAKEDPSIGITTEQVARISEHGMWDADGSVRPEAVRMAATLVDAVRARSAEGRVPDELGDVVERALNMVVPTFHRIPGANGVGLSAHMLQQITTRPCPLVVIPAGWTPVGWPLFEYAYLTLALKGYHVVAYTPRGIGWTTFPGTNKPWIGTSEGTVDVAGPRDREDGRKVLDFAIEALAPSRVAFFGESYGSGISQLVAAEDDRVDAVVALSTWGNLATSLYDNGTRHTRTVAALLDLTGGDRADKFDADTLEILTRFEEGGDMDPVVEWGEERSPENYVGGAGPVPTFFCNTWHEGLFPPNQMLRTFRKLTGPKHLSMWIGDHAVPEGPGLIAPSLTPNVALREAYAWLDHYLMDEDNGVDTWPEVTNQVMFTYVTTPAGDNGDHVIIEPARREQKRSWSAVTTDTETLILTGAHGSGDGALLPEATADTTGWRRSFSVGKEPEIVAMDAILSTGQREWEGNPKAYRVDEIDRGHALVWSTEPFASSRRIRGIPRVRLGIDSTESAATVIVYLLDVDADGVGRMITHEPMTVSSGLPATPVWEMQAAAYDMSPGHRLMVVVDSMDPHYSTDNILDATITVGSFDGAACFVEIPLG</sequence>
<dbReference type="GO" id="GO:0016787">
    <property type="term" value="F:hydrolase activity"/>
    <property type="evidence" value="ECO:0007669"/>
    <property type="project" value="UniProtKB-KW"/>
</dbReference>
<dbReference type="InterPro" id="IPR000383">
    <property type="entry name" value="Xaa-Pro-like_dom"/>
</dbReference>
<name>A0ABV3FYG9_9NOCA</name>
<dbReference type="Proteomes" id="UP001551695">
    <property type="component" value="Unassembled WGS sequence"/>
</dbReference>
<protein>
    <submittedName>
        <fullName evidence="3">Alpha/beta fold hydrolase</fullName>
    </submittedName>
</protein>